<proteinExistence type="predicted"/>
<protein>
    <submittedName>
        <fullName evidence="1">Uncharacterized protein</fullName>
    </submittedName>
</protein>
<evidence type="ECO:0000313" key="2">
    <source>
        <dbReference type="Proteomes" id="UP000276133"/>
    </source>
</evidence>
<dbReference type="EMBL" id="REGN01010641">
    <property type="protein sequence ID" value="RMZ98653.1"/>
    <property type="molecule type" value="Genomic_DNA"/>
</dbReference>
<organism evidence="1 2">
    <name type="scientific">Brachionus plicatilis</name>
    <name type="common">Marine rotifer</name>
    <name type="synonym">Brachionus muelleri</name>
    <dbReference type="NCBI Taxonomy" id="10195"/>
    <lineage>
        <taxon>Eukaryota</taxon>
        <taxon>Metazoa</taxon>
        <taxon>Spiralia</taxon>
        <taxon>Gnathifera</taxon>
        <taxon>Rotifera</taxon>
        <taxon>Eurotatoria</taxon>
        <taxon>Monogononta</taxon>
        <taxon>Pseudotrocha</taxon>
        <taxon>Ploima</taxon>
        <taxon>Brachionidae</taxon>
        <taxon>Brachionus</taxon>
    </lineage>
</organism>
<dbReference type="Proteomes" id="UP000276133">
    <property type="component" value="Unassembled WGS sequence"/>
</dbReference>
<reference evidence="1 2" key="1">
    <citation type="journal article" date="2018" name="Sci. Rep.">
        <title>Genomic signatures of local adaptation to the degree of environmental predictability in rotifers.</title>
        <authorList>
            <person name="Franch-Gras L."/>
            <person name="Hahn C."/>
            <person name="Garcia-Roger E.M."/>
            <person name="Carmona M.J."/>
            <person name="Serra M."/>
            <person name="Gomez A."/>
        </authorList>
    </citation>
    <scope>NUCLEOTIDE SEQUENCE [LARGE SCALE GENOMIC DNA]</scope>
    <source>
        <strain evidence="1">HYR1</strain>
    </source>
</reference>
<gene>
    <name evidence="1" type="ORF">BpHYR1_033252</name>
</gene>
<accession>A0A3M7PI11</accession>
<dbReference type="AlphaFoldDB" id="A0A3M7PI11"/>
<evidence type="ECO:0000313" key="1">
    <source>
        <dbReference type="EMBL" id="RMZ98653.1"/>
    </source>
</evidence>
<sequence length="65" mass="7584">MSLVQKERGKNHIGLKHHEINKIDYTLKLWEAKTKSFFKSNGQSLVLFRLNWPKSESEVDLSAIN</sequence>
<name>A0A3M7PI11_BRAPC</name>
<comment type="caution">
    <text evidence="1">The sequence shown here is derived from an EMBL/GenBank/DDBJ whole genome shotgun (WGS) entry which is preliminary data.</text>
</comment>
<keyword evidence="2" id="KW-1185">Reference proteome</keyword>